<dbReference type="SUPFAM" id="SSF103473">
    <property type="entry name" value="MFS general substrate transporter"/>
    <property type="match status" value="1"/>
</dbReference>
<dbReference type="PROSITE" id="PS50850">
    <property type="entry name" value="MFS"/>
    <property type="match status" value="1"/>
</dbReference>
<evidence type="ECO:0000256" key="6">
    <source>
        <dbReference type="ARBA" id="ARBA00023136"/>
    </source>
</evidence>
<keyword evidence="5 7" id="KW-1133">Transmembrane helix</keyword>
<feature type="transmembrane region" description="Helical" evidence="7">
    <location>
        <begin position="430"/>
        <end position="452"/>
    </location>
</feature>
<accession>A0ABU7KCV9</accession>
<feature type="transmembrane region" description="Helical" evidence="7">
    <location>
        <begin position="112"/>
        <end position="130"/>
    </location>
</feature>
<feature type="transmembrane region" description="Helical" evidence="7">
    <location>
        <begin position="364"/>
        <end position="386"/>
    </location>
</feature>
<evidence type="ECO:0000256" key="4">
    <source>
        <dbReference type="ARBA" id="ARBA00022692"/>
    </source>
</evidence>
<feature type="transmembrane region" description="Helical" evidence="7">
    <location>
        <begin position="12"/>
        <end position="38"/>
    </location>
</feature>
<evidence type="ECO:0000313" key="10">
    <source>
        <dbReference type="Proteomes" id="UP001356095"/>
    </source>
</evidence>
<dbReference type="Proteomes" id="UP001356095">
    <property type="component" value="Unassembled WGS sequence"/>
</dbReference>
<dbReference type="EMBL" id="JAUZMY010000019">
    <property type="protein sequence ID" value="MEE2039432.1"/>
    <property type="molecule type" value="Genomic_DNA"/>
</dbReference>
<feature type="transmembrane region" description="Helical" evidence="7">
    <location>
        <begin position="50"/>
        <end position="70"/>
    </location>
</feature>
<dbReference type="PANTHER" id="PTHR42718">
    <property type="entry name" value="MAJOR FACILITATOR SUPERFAMILY MULTIDRUG TRANSPORTER MFSC"/>
    <property type="match status" value="1"/>
</dbReference>
<gene>
    <name evidence="9" type="ORF">Q8791_19620</name>
</gene>
<dbReference type="RefSeq" id="WP_330093200.1">
    <property type="nucleotide sequence ID" value="NZ_JAUZMY010000019.1"/>
</dbReference>
<evidence type="ECO:0000256" key="7">
    <source>
        <dbReference type="SAM" id="Phobius"/>
    </source>
</evidence>
<keyword evidence="3" id="KW-1003">Cell membrane</keyword>
<feature type="transmembrane region" description="Helical" evidence="7">
    <location>
        <begin position="231"/>
        <end position="251"/>
    </location>
</feature>
<dbReference type="Gene3D" id="1.20.1720.10">
    <property type="entry name" value="Multidrug resistance protein D"/>
    <property type="match status" value="1"/>
</dbReference>
<sequence length="465" mass="47249">MTSTLNRAGSAGTIGALSVVCLAQFLIALDYSIIYVALPSIGGELSLSASLLQWVVSAYAVLFAGLLLVGGRVSDRFGAKRTFLVAVVVFGLASALGGFAQDGAALLAARGVQGLAAAFLQPAILGLISATFASGTARSRALALWGAVGASGLAAGVVLGGVLTALSWRWTFLINVPLTLLAAVGGLLWLAAGVRARSGERVPLTAAVLGTGALLAFVVSLTLVADPAASSALVGGAFLVAALLVIGFLVNEARSQNVMVDRSLRGDRSLKVGIVATYLYMASVGSEFYLVTLLLQELENFSPLWAGLGFLPLAALVTLGNMAAGRAVERIGAETTLTLGFLISAAGLALLAVLLGSGPYATHLLPGLLLSGFGHGVIYTSMFVIGTRDVPEGHQGSAGALMTTSQYLSAAVTVALLTIVLGPVPEAGEFRWAFLVTTGFAVAGALLAPLALRRRARAQGGEEVS</sequence>
<dbReference type="Pfam" id="PF07690">
    <property type="entry name" value="MFS_1"/>
    <property type="match status" value="1"/>
</dbReference>
<evidence type="ECO:0000256" key="1">
    <source>
        <dbReference type="ARBA" id="ARBA00004651"/>
    </source>
</evidence>
<feature type="domain" description="Major facilitator superfamily (MFS) profile" evidence="8">
    <location>
        <begin position="16"/>
        <end position="456"/>
    </location>
</feature>
<feature type="transmembrane region" description="Helical" evidence="7">
    <location>
        <begin position="304"/>
        <end position="324"/>
    </location>
</feature>
<feature type="transmembrane region" description="Helical" evidence="7">
    <location>
        <begin position="407"/>
        <end position="424"/>
    </location>
</feature>
<name>A0ABU7KCV9_9ACTN</name>
<dbReference type="InterPro" id="IPR020846">
    <property type="entry name" value="MFS_dom"/>
</dbReference>
<evidence type="ECO:0000256" key="3">
    <source>
        <dbReference type="ARBA" id="ARBA00022475"/>
    </source>
</evidence>
<dbReference type="CDD" id="cd17321">
    <property type="entry name" value="MFS_MMR_MDR_like"/>
    <property type="match status" value="1"/>
</dbReference>
<keyword evidence="10" id="KW-1185">Reference proteome</keyword>
<dbReference type="InterPro" id="IPR011701">
    <property type="entry name" value="MFS"/>
</dbReference>
<dbReference type="PANTHER" id="PTHR42718:SF46">
    <property type="entry name" value="BLR6921 PROTEIN"/>
    <property type="match status" value="1"/>
</dbReference>
<feature type="transmembrane region" description="Helical" evidence="7">
    <location>
        <begin position="204"/>
        <end position="225"/>
    </location>
</feature>
<dbReference type="Gene3D" id="1.20.1250.20">
    <property type="entry name" value="MFS general substrate transporter like domains"/>
    <property type="match status" value="1"/>
</dbReference>
<dbReference type="InterPro" id="IPR036259">
    <property type="entry name" value="MFS_trans_sf"/>
</dbReference>
<evidence type="ECO:0000256" key="5">
    <source>
        <dbReference type="ARBA" id="ARBA00022989"/>
    </source>
</evidence>
<feature type="transmembrane region" description="Helical" evidence="7">
    <location>
        <begin position="82"/>
        <end position="100"/>
    </location>
</feature>
<reference evidence="9 10" key="1">
    <citation type="submission" date="2023-08" db="EMBL/GenBank/DDBJ databases">
        <authorList>
            <person name="Girao M."/>
            <person name="Carvalho M.F."/>
        </authorList>
    </citation>
    <scope>NUCLEOTIDE SEQUENCE [LARGE SCALE GENOMIC DNA]</scope>
    <source>
        <strain evidence="9 10">CT-R113</strain>
    </source>
</reference>
<evidence type="ECO:0000259" key="8">
    <source>
        <dbReference type="PROSITE" id="PS50850"/>
    </source>
</evidence>
<evidence type="ECO:0000256" key="2">
    <source>
        <dbReference type="ARBA" id="ARBA00022448"/>
    </source>
</evidence>
<feature type="transmembrane region" description="Helical" evidence="7">
    <location>
        <begin position="172"/>
        <end position="192"/>
    </location>
</feature>
<protein>
    <submittedName>
        <fullName evidence="9">MFS transporter</fullName>
    </submittedName>
</protein>
<keyword evidence="6 7" id="KW-0472">Membrane</keyword>
<feature type="transmembrane region" description="Helical" evidence="7">
    <location>
        <begin position="336"/>
        <end position="358"/>
    </location>
</feature>
<comment type="subcellular location">
    <subcellularLocation>
        <location evidence="1">Cell membrane</location>
        <topology evidence="1">Multi-pass membrane protein</topology>
    </subcellularLocation>
</comment>
<organism evidence="9 10">
    <name type="scientific">Nocardiopsis codii</name>
    <dbReference type="NCBI Taxonomy" id="3065942"/>
    <lineage>
        <taxon>Bacteria</taxon>
        <taxon>Bacillati</taxon>
        <taxon>Actinomycetota</taxon>
        <taxon>Actinomycetes</taxon>
        <taxon>Streptosporangiales</taxon>
        <taxon>Nocardiopsidaceae</taxon>
        <taxon>Nocardiopsis</taxon>
    </lineage>
</organism>
<keyword evidence="2" id="KW-0813">Transport</keyword>
<feature type="transmembrane region" description="Helical" evidence="7">
    <location>
        <begin position="142"/>
        <end position="166"/>
    </location>
</feature>
<feature type="transmembrane region" description="Helical" evidence="7">
    <location>
        <begin position="272"/>
        <end position="292"/>
    </location>
</feature>
<comment type="caution">
    <text evidence="9">The sequence shown here is derived from an EMBL/GenBank/DDBJ whole genome shotgun (WGS) entry which is preliminary data.</text>
</comment>
<proteinExistence type="predicted"/>
<keyword evidence="4 7" id="KW-0812">Transmembrane</keyword>
<evidence type="ECO:0000313" key="9">
    <source>
        <dbReference type="EMBL" id="MEE2039432.1"/>
    </source>
</evidence>